<feature type="chain" id="PRO_5019087125" evidence="1">
    <location>
        <begin position="35"/>
        <end position="122"/>
    </location>
</feature>
<dbReference type="OrthoDB" id="8536886at2"/>
<reference evidence="2 3" key="1">
    <citation type="submission" date="2018-09" db="EMBL/GenBank/DDBJ databases">
        <authorList>
            <person name="Zhu H."/>
        </authorList>
    </citation>
    <scope>NUCLEOTIDE SEQUENCE [LARGE SCALE GENOMIC DNA]</scope>
    <source>
        <strain evidence="2 3">K2R10-39</strain>
    </source>
</reference>
<accession>A0A418WYX2</accession>
<gene>
    <name evidence="2" type="ORF">D3870_04900</name>
</gene>
<keyword evidence="1" id="KW-0732">Signal</keyword>
<feature type="signal peptide" evidence="1">
    <location>
        <begin position="1"/>
        <end position="34"/>
    </location>
</feature>
<dbReference type="EMBL" id="QYUN01000002">
    <property type="protein sequence ID" value="RJG05448.1"/>
    <property type="molecule type" value="Genomic_DNA"/>
</dbReference>
<dbReference type="Proteomes" id="UP000285190">
    <property type="component" value="Unassembled WGS sequence"/>
</dbReference>
<sequence>MTWSIGNKLKSKAWAAIFVLLMQALLPAVSYATASRGGFLAEVCTAFGIKKIASPDSDSPDGMAMQQHCPICSVAQMLALPNSHAALPLPSSIAFEIPQQVDSQEYAAVRLSPWLRGPPAYA</sequence>
<dbReference type="InterPro" id="IPR021333">
    <property type="entry name" value="DUF2946"/>
</dbReference>
<comment type="caution">
    <text evidence="2">The sequence shown here is derived from an EMBL/GenBank/DDBJ whole genome shotgun (WGS) entry which is preliminary data.</text>
</comment>
<organism evidence="2 3">
    <name type="scientific">Noviherbaspirillum cavernae</name>
    <dbReference type="NCBI Taxonomy" id="2320862"/>
    <lineage>
        <taxon>Bacteria</taxon>
        <taxon>Pseudomonadati</taxon>
        <taxon>Pseudomonadota</taxon>
        <taxon>Betaproteobacteria</taxon>
        <taxon>Burkholderiales</taxon>
        <taxon>Oxalobacteraceae</taxon>
        <taxon>Noviherbaspirillum</taxon>
    </lineage>
</organism>
<evidence type="ECO:0000256" key="1">
    <source>
        <dbReference type="SAM" id="SignalP"/>
    </source>
</evidence>
<name>A0A418WYX2_9BURK</name>
<evidence type="ECO:0000313" key="2">
    <source>
        <dbReference type="EMBL" id="RJG05448.1"/>
    </source>
</evidence>
<dbReference type="RefSeq" id="WP_119737153.1">
    <property type="nucleotide sequence ID" value="NZ_QYUN01000002.1"/>
</dbReference>
<protein>
    <submittedName>
        <fullName evidence="2">DUF2946 domain-containing protein</fullName>
    </submittedName>
</protein>
<dbReference type="Pfam" id="PF11162">
    <property type="entry name" value="DUF2946"/>
    <property type="match status" value="1"/>
</dbReference>
<evidence type="ECO:0000313" key="3">
    <source>
        <dbReference type="Proteomes" id="UP000285190"/>
    </source>
</evidence>
<dbReference type="AlphaFoldDB" id="A0A418WYX2"/>
<keyword evidence="3" id="KW-1185">Reference proteome</keyword>
<proteinExistence type="predicted"/>